<dbReference type="InterPro" id="IPR036864">
    <property type="entry name" value="Zn2-C6_fun-type_DNA-bd_sf"/>
</dbReference>
<organism evidence="7 8">
    <name type="scientific">Penicillium brasilianum</name>
    <dbReference type="NCBI Taxonomy" id="104259"/>
    <lineage>
        <taxon>Eukaryota</taxon>
        <taxon>Fungi</taxon>
        <taxon>Dikarya</taxon>
        <taxon>Ascomycota</taxon>
        <taxon>Pezizomycotina</taxon>
        <taxon>Eurotiomycetes</taxon>
        <taxon>Eurotiomycetidae</taxon>
        <taxon>Eurotiales</taxon>
        <taxon>Aspergillaceae</taxon>
        <taxon>Penicillium</taxon>
    </lineage>
</organism>
<dbReference type="GO" id="GO:0003677">
    <property type="term" value="F:DNA binding"/>
    <property type="evidence" value="ECO:0007669"/>
    <property type="project" value="UniProtKB-KW"/>
</dbReference>
<dbReference type="Gene3D" id="4.10.240.10">
    <property type="entry name" value="Zn(2)-C6 fungal-type DNA-binding domain"/>
    <property type="match status" value="1"/>
</dbReference>
<dbReference type="SUPFAM" id="SSF57701">
    <property type="entry name" value="Zn2/Cys6 DNA-binding domain"/>
    <property type="match status" value="1"/>
</dbReference>
<reference evidence="8" key="1">
    <citation type="journal article" date="2015" name="Genome Announc.">
        <title>Draft genome sequence of the fungus Penicillium brasilianum MG11.</title>
        <authorList>
            <person name="Horn F."/>
            <person name="Linde J."/>
            <person name="Mattern D.J."/>
            <person name="Walther G."/>
            <person name="Guthke R."/>
            <person name="Brakhage A.A."/>
            <person name="Valiante V."/>
        </authorList>
    </citation>
    <scope>NUCLEOTIDE SEQUENCE [LARGE SCALE GENOMIC DNA]</scope>
    <source>
        <strain evidence="8">MG11</strain>
    </source>
</reference>
<keyword evidence="2" id="KW-0805">Transcription regulation</keyword>
<evidence type="ECO:0000259" key="6">
    <source>
        <dbReference type="PROSITE" id="PS50048"/>
    </source>
</evidence>
<protein>
    <submittedName>
        <fullName evidence="7">Putative C6 zinc finger domain protein</fullName>
    </submittedName>
</protein>
<name>A0A0F7TWS3_PENBI</name>
<dbReference type="PANTHER" id="PTHR37534:SF46">
    <property type="entry name" value="ZN(II)2CYS6 TRANSCRIPTION FACTOR (EUROFUNG)"/>
    <property type="match status" value="1"/>
</dbReference>
<accession>A0A0F7TWS3</accession>
<evidence type="ECO:0000313" key="8">
    <source>
        <dbReference type="Proteomes" id="UP000042958"/>
    </source>
</evidence>
<dbReference type="EMBL" id="CDHK01000008">
    <property type="protein sequence ID" value="CEJ59845.1"/>
    <property type="molecule type" value="Genomic_DNA"/>
</dbReference>
<sequence>MENEAKLKTTQCTPLIRKSYRQSRRRPAHLRTKTGCLTCRKRKKKCDETRIQCNNCVNRNLDCVWQCNDSIHHQPNKQSPSTSDCARSDHDTEATLLLERSYPAQYGANSECNEMPQQAGNDARSRALLSKSAILPNGSELPRRTQPLLPNNSLYGQSIHKDLPYSPATTRRSRPLVQFLISTFVPQLIRPTMNEYTGEVLTGRTLALAFEHPFCMHALLACCGAEIPTENPEYRALARFHYTHAVTGLRKILDNGVHECQWVVTLLCIMMLCIYERSKQKTSPGVSIHLAGAAQLIRLHAHIHSDGVASPSVDQAMYRLVRESFIFHVTTSLPFRDGIITARSPPSTDDSCYFEIESALSLAEEEIRENFCAEQIFHPYSPVLGFPPRLFRCIYTVWRLYQTSKFDQPSMHLCRQLDKDLCRWDSRLAASVTEYSIAELTTQKGNETPVPSTANRNGQALNQSTAIGPKLYILGSRVLLQRMAMRVIQQLQPTTDYYADYYCWPLFAIGINLCSSSDRDLLIAQASAFWKATNNPTMRRVVDMLRVYWQSHDELVVG</sequence>
<dbReference type="PANTHER" id="PTHR37534">
    <property type="entry name" value="TRANSCRIPTIONAL ACTIVATOR PROTEIN UGA3"/>
    <property type="match status" value="1"/>
</dbReference>
<gene>
    <name evidence="7" type="ORF">PMG11_08447</name>
</gene>
<keyword evidence="8" id="KW-1185">Reference proteome</keyword>
<feature type="domain" description="Zn(2)-C6 fungal-type" evidence="6">
    <location>
        <begin position="35"/>
        <end position="65"/>
    </location>
</feature>
<dbReference type="InterPro" id="IPR021858">
    <property type="entry name" value="Fun_TF"/>
</dbReference>
<dbReference type="AlphaFoldDB" id="A0A0F7TWS3"/>
<dbReference type="CDD" id="cd00067">
    <property type="entry name" value="GAL4"/>
    <property type="match status" value="1"/>
</dbReference>
<dbReference type="OrthoDB" id="1919336at2759"/>
<keyword evidence="4" id="KW-0804">Transcription</keyword>
<evidence type="ECO:0000256" key="4">
    <source>
        <dbReference type="ARBA" id="ARBA00023163"/>
    </source>
</evidence>
<dbReference type="PROSITE" id="PS50048">
    <property type="entry name" value="ZN2_CY6_FUNGAL_2"/>
    <property type="match status" value="1"/>
</dbReference>
<evidence type="ECO:0000256" key="2">
    <source>
        <dbReference type="ARBA" id="ARBA00023015"/>
    </source>
</evidence>
<keyword evidence="3" id="KW-0238">DNA-binding</keyword>
<dbReference type="InterPro" id="IPR001138">
    <property type="entry name" value="Zn2Cys6_DnaBD"/>
</dbReference>
<dbReference type="STRING" id="104259.A0A0F7TWS3"/>
<evidence type="ECO:0000313" key="7">
    <source>
        <dbReference type="EMBL" id="CEJ59845.1"/>
    </source>
</evidence>
<evidence type="ECO:0000256" key="1">
    <source>
        <dbReference type="ARBA" id="ARBA00004123"/>
    </source>
</evidence>
<dbReference type="GO" id="GO:0008270">
    <property type="term" value="F:zinc ion binding"/>
    <property type="evidence" value="ECO:0007669"/>
    <property type="project" value="InterPro"/>
</dbReference>
<keyword evidence="5" id="KW-0539">Nucleus</keyword>
<evidence type="ECO:0000256" key="5">
    <source>
        <dbReference type="ARBA" id="ARBA00023242"/>
    </source>
</evidence>
<dbReference type="Pfam" id="PF11951">
    <property type="entry name" value="Fungal_trans_2"/>
    <property type="match status" value="1"/>
</dbReference>
<dbReference type="PROSITE" id="PS00463">
    <property type="entry name" value="ZN2_CY6_FUNGAL_1"/>
    <property type="match status" value="1"/>
</dbReference>
<dbReference type="SMART" id="SM00066">
    <property type="entry name" value="GAL4"/>
    <property type="match status" value="1"/>
</dbReference>
<evidence type="ECO:0000256" key="3">
    <source>
        <dbReference type="ARBA" id="ARBA00023125"/>
    </source>
</evidence>
<comment type="subcellular location">
    <subcellularLocation>
        <location evidence="1">Nucleus</location>
    </subcellularLocation>
</comment>
<dbReference type="GO" id="GO:0000981">
    <property type="term" value="F:DNA-binding transcription factor activity, RNA polymerase II-specific"/>
    <property type="evidence" value="ECO:0007669"/>
    <property type="project" value="InterPro"/>
</dbReference>
<dbReference type="Proteomes" id="UP000042958">
    <property type="component" value="Unassembled WGS sequence"/>
</dbReference>
<dbReference type="Pfam" id="PF00172">
    <property type="entry name" value="Zn_clus"/>
    <property type="match status" value="1"/>
</dbReference>
<dbReference type="GO" id="GO:0005634">
    <property type="term" value="C:nucleus"/>
    <property type="evidence" value="ECO:0007669"/>
    <property type="project" value="UniProtKB-SubCell"/>
</dbReference>
<proteinExistence type="predicted"/>